<dbReference type="Proteomes" id="UP000094622">
    <property type="component" value="Unassembled WGS sequence"/>
</dbReference>
<feature type="compositionally biased region" description="Basic residues" evidence="1">
    <location>
        <begin position="84"/>
        <end position="96"/>
    </location>
</feature>
<feature type="compositionally biased region" description="Low complexity" evidence="1">
    <location>
        <begin position="1"/>
        <end position="36"/>
    </location>
</feature>
<keyword evidence="3" id="KW-1185">Reference proteome</keyword>
<feature type="compositionally biased region" description="Basic residues" evidence="1">
    <location>
        <begin position="250"/>
        <end position="267"/>
    </location>
</feature>
<gene>
    <name evidence="2" type="ORF">A6302_02525</name>
</gene>
<organism evidence="2 3">
    <name type="scientific">Methylobrevis pamukkalensis</name>
    <dbReference type="NCBI Taxonomy" id="1439726"/>
    <lineage>
        <taxon>Bacteria</taxon>
        <taxon>Pseudomonadati</taxon>
        <taxon>Pseudomonadota</taxon>
        <taxon>Alphaproteobacteria</taxon>
        <taxon>Hyphomicrobiales</taxon>
        <taxon>Pleomorphomonadaceae</taxon>
        <taxon>Methylobrevis</taxon>
    </lineage>
</organism>
<protein>
    <submittedName>
        <fullName evidence="2">Uncharacterized protein</fullName>
    </submittedName>
</protein>
<feature type="compositionally biased region" description="Low complexity" evidence="1">
    <location>
        <begin position="215"/>
        <end position="249"/>
    </location>
</feature>
<evidence type="ECO:0000313" key="3">
    <source>
        <dbReference type="Proteomes" id="UP000094622"/>
    </source>
</evidence>
<name>A0A1E3H1X9_9HYPH</name>
<comment type="caution">
    <text evidence="2">The sequence shown here is derived from an EMBL/GenBank/DDBJ whole genome shotgun (WGS) entry which is preliminary data.</text>
</comment>
<sequence length="267" mass="26289">MSSPGASVAGAASALSEGSSLVGGSCGVSSAGSSPGDCAMSPGGEGVGAGAGKGAGAGCWPGAGAPASGIVPGTGTGIGPGRRVGPRLRRSGRRWRSATTGQAGDVARQVGRCGSRVRTLPATLPAAGGGGEDEPAFQKPDLGIEMPEPDVTRGAGRGRGDAGAEGPSGERDAAGGQHQPCQRQHGGRKGEPERPAPTPGIHGVPGPRPCHSRPSRAISPSRRAMSLSSLATSVAVSGPPACSSVSRSRAASRSRRRRSRSRRWSAT</sequence>
<evidence type="ECO:0000313" key="2">
    <source>
        <dbReference type="EMBL" id="ODN70145.1"/>
    </source>
</evidence>
<reference evidence="2 3" key="1">
    <citation type="submission" date="2016-07" db="EMBL/GenBank/DDBJ databases">
        <title>Draft Genome Sequence of Methylobrevis pamukkalensis PK2.</title>
        <authorList>
            <person name="Vasilenko O.V."/>
            <person name="Doronina N.V."/>
            <person name="Shmareva M.N."/>
            <person name="Tarlachkov S.V."/>
            <person name="Mustakhimov I."/>
            <person name="Trotsenko Y.A."/>
        </authorList>
    </citation>
    <scope>NUCLEOTIDE SEQUENCE [LARGE SCALE GENOMIC DNA]</scope>
    <source>
        <strain evidence="2 3">PK2</strain>
    </source>
</reference>
<evidence type="ECO:0000256" key="1">
    <source>
        <dbReference type="SAM" id="MobiDB-lite"/>
    </source>
</evidence>
<dbReference type="EMBL" id="MCRJ01000060">
    <property type="protein sequence ID" value="ODN70145.1"/>
    <property type="molecule type" value="Genomic_DNA"/>
</dbReference>
<proteinExistence type="predicted"/>
<feature type="compositionally biased region" description="Gly residues" evidence="1">
    <location>
        <begin position="72"/>
        <end position="82"/>
    </location>
</feature>
<feature type="region of interest" description="Disordered" evidence="1">
    <location>
        <begin position="1"/>
        <end position="51"/>
    </location>
</feature>
<dbReference type="AlphaFoldDB" id="A0A1E3H1X9"/>
<feature type="region of interest" description="Disordered" evidence="1">
    <location>
        <begin position="70"/>
        <end position="267"/>
    </location>
</feature>
<feature type="compositionally biased region" description="Basic and acidic residues" evidence="1">
    <location>
        <begin position="158"/>
        <end position="173"/>
    </location>
</feature>
<accession>A0A1E3H1X9</accession>